<sequence length="174" mass="19762">MDIFLREIEAADLPTITAWRADRDVVDALVGNFRHVNGDMDRRWYDAYLASRANNVRLAICLRESGQCVGVVYLLNIHWINRSGEFGIQIGDRAARGRGIGESATRLMLQHAFGDLNMHRVYLSVLADNARAIRLYERIGFRHEGVQRDAVFKCGRYIDLLTMATLATDQAARH</sequence>
<dbReference type="GO" id="GO:0016747">
    <property type="term" value="F:acyltransferase activity, transferring groups other than amino-acyl groups"/>
    <property type="evidence" value="ECO:0007669"/>
    <property type="project" value="InterPro"/>
</dbReference>
<dbReference type="PROSITE" id="PS51186">
    <property type="entry name" value="GNAT"/>
    <property type="match status" value="1"/>
</dbReference>
<evidence type="ECO:0000259" key="1">
    <source>
        <dbReference type="PROSITE" id="PS51186"/>
    </source>
</evidence>
<organism evidence="2 3">
    <name type="scientific">Caballeronia temeraria</name>
    <dbReference type="NCBI Taxonomy" id="1777137"/>
    <lineage>
        <taxon>Bacteria</taxon>
        <taxon>Pseudomonadati</taxon>
        <taxon>Pseudomonadota</taxon>
        <taxon>Betaproteobacteria</taxon>
        <taxon>Burkholderiales</taxon>
        <taxon>Burkholderiaceae</taxon>
        <taxon>Caballeronia</taxon>
    </lineage>
</organism>
<dbReference type="SUPFAM" id="SSF55729">
    <property type="entry name" value="Acyl-CoA N-acyltransferases (Nat)"/>
    <property type="match status" value="1"/>
</dbReference>
<dbReference type="RefSeq" id="WP_061159008.1">
    <property type="nucleotide sequence ID" value="NZ_FCOI02000002.1"/>
</dbReference>
<dbReference type="OrthoDB" id="9795206at2"/>
<reference evidence="3" key="1">
    <citation type="submission" date="2016-01" db="EMBL/GenBank/DDBJ databases">
        <authorList>
            <person name="Peeters Charlotte."/>
        </authorList>
    </citation>
    <scope>NUCLEOTIDE SEQUENCE [LARGE SCALE GENOMIC DNA]</scope>
</reference>
<feature type="domain" description="N-acetyltransferase" evidence="1">
    <location>
        <begin position="3"/>
        <end position="164"/>
    </location>
</feature>
<dbReference type="Pfam" id="PF13302">
    <property type="entry name" value="Acetyltransf_3"/>
    <property type="match status" value="1"/>
</dbReference>
<gene>
    <name evidence="2" type="ORF">AWB76_00776</name>
</gene>
<dbReference type="PANTHER" id="PTHR43415">
    <property type="entry name" value="SPERMIDINE N(1)-ACETYLTRANSFERASE"/>
    <property type="match status" value="1"/>
</dbReference>
<keyword evidence="3" id="KW-1185">Reference proteome</keyword>
<dbReference type="Proteomes" id="UP000054624">
    <property type="component" value="Unassembled WGS sequence"/>
</dbReference>
<dbReference type="AlphaFoldDB" id="A0A157ZJW7"/>
<proteinExistence type="predicted"/>
<dbReference type="InterPro" id="IPR000182">
    <property type="entry name" value="GNAT_dom"/>
</dbReference>
<evidence type="ECO:0000313" key="3">
    <source>
        <dbReference type="Proteomes" id="UP000054624"/>
    </source>
</evidence>
<dbReference type="STRING" id="1777137.AWB76_00776"/>
<dbReference type="Gene3D" id="3.40.630.30">
    <property type="match status" value="1"/>
</dbReference>
<protein>
    <submittedName>
        <fullName evidence="2">Spermidine n(1)-acetyltransferase</fullName>
    </submittedName>
</protein>
<evidence type="ECO:0000313" key="2">
    <source>
        <dbReference type="EMBL" id="SAK45785.1"/>
    </source>
</evidence>
<dbReference type="InterPro" id="IPR016181">
    <property type="entry name" value="Acyl_CoA_acyltransferase"/>
</dbReference>
<dbReference type="EMBL" id="FCOI02000002">
    <property type="protein sequence ID" value="SAK45785.1"/>
    <property type="molecule type" value="Genomic_DNA"/>
</dbReference>
<name>A0A157ZJW7_9BURK</name>
<accession>A0A157ZJW7</accession>
<dbReference type="PANTHER" id="PTHR43415:SF3">
    <property type="entry name" value="GNAT-FAMILY ACETYLTRANSFERASE"/>
    <property type="match status" value="1"/>
</dbReference>